<keyword evidence="2" id="KW-1185">Reference proteome</keyword>
<proteinExistence type="predicted"/>
<dbReference type="EMBL" id="FONY01000046">
    <property type="protein sequence ID" value="SFF51925.1"/>
    <property type="molecule type" value="Genomic_DNA"/>
</dbReference>
<gene>
    <name evidence="1" type="ORF">SAMN04488541_104628</name>
</gene>
<sequence length="182" mass="19096">MVREGVKSLAASVISAGVDVGSQFAVNLAFSGSVSQSYKSINWVSPAMSFINPSANFTNVFVNNFTAGSLELSLDKGFGYLGDGNKKLNDVLTNTAGALLAFGVVQKIAPAVGSQMADNMRSGQVLMDKAGVPVLDSRRITSAWAYYIGRGMVTHGLSDAGSFSVNTINNTLGKQGIQLIDY</sequence>
<name>A0A1I2JAU5_9BACT</name>
<evidence type="ECO:0000313" key="1">
    <source>
        <dbReference type="EMBL" id="SFF51925.1"/>
    </source>
</evidence>
<organism evidence="1 2">
    <name type="scientific">Thermoflexibacter ruber</name>
    <dbReference type="NCBI Taxonomy" id="1003"/>
    <lineage>
        <taxon>Bacteria</taxon>
        <taxon>Pseudomonadati</taxon>
        <taxon>Bacteroidota</taxon>
        <taxon>Cytophagia</taxon>
        <taxon>Cytophagales</taxon>
        <taxon>Thermoflexibacteraceae</taxon>
        <taxon>Thermoflexibacter</taxon>
    </lineage>
</organism>
<dbReference type="Proteomes" id="UP000199513">
    <property type="component" value="Unassembled WGS sequence"/>
</dbReference>
<accession>A0A1I2JAU5</accession>
<reference evidence="1 2" key="1">
    <citation type="submission" date="2016-10" db="EMBL/GenBank/DDBJ databases">
        <authorList>
            <person name="de Groot N.N."/>
        </authorList>
    </citation>
    <scope>NUCLEOTIDE SEQUENCE [LARGE SCALE GENOMIC DNA]</scope>
    <source>
        <strain>GEY</strain>
        <strain evidence="2">DSM 9560</strain>
    </source>
</reference>
<evidence type="ECO:0000313" key="2">
    <source>
        <dbReference type="Proteomes" id="UP000199513"/>
    </source>
</evidence>
<dbReference type="AlphaFoldDB" id="A0A1I2JAU5"/>
<dbReference type="STRING" id="1003.SAMN04488541_104628"/>
<protein>
    <submittedName>
        <fullName evidence="1">Uncharacterized protein</fullName>
    </submittedName>
</protein>